<protein>
    <recommendedName>
        <fullName evidence="2">CAAX prenyl protease 2/Lysostaphin resistance protein A-like domain-containing protein</fullName>
    </recommendedName>
</protein>
<dbReference type="PANTHER" id="PTHR43592">
    <property type="entry name" value="CAAX AMINO TERMINAL PROTEASE"/>
    <property type="match status" value="1"/>
</dbReference>
<feature type="transmembrane region" description="Helical" evidence="1">
    <location>
        <begin position="119"/>
        <end position="137"/>
    </location>
</feature>
<feature type="domain" description="CAAX prenyl protease 2/Lysostaphin resistance protein A-like" evidence="2">
    <location>
        <begin position="99"/>
        <end position="181"/>
    </location>
</feature>
<feature type="transmembrane region" description="Helical" evidence="1">
    <location>
        <begin position="96"/>
        <end position="113"/>
    </location>
</feature>
<evidence type="ECO:0000259" key="2">
    <source>
        <dbReference type="Pfam" id="PF02517"/>
    </source>
</evidence>
<comment type="caution">
    <text evidence="3">The sequence shown here is derived from an EMBL/GenBank/DDBJ whole genome shotgun (WGS) entry which is preliminary data.</text>
</comment>
<dbReference type="EMBL" id="LNNH01000055">
    <property type="protein sequence ID" value="KWW11375.1"/>
    <property type="molecule type" value="Genomic_DNA"/>
</dbReference>
<name>A0A120GMS6_9BACI</name>
<dbReference type="Pfam" id="PF02517">
    <property type="entry name" value="Rce1-like"/>
    <property type="match status" value="1"/>
</dbReference>
<evidence type="ECO:0000256" key="1">
    <source>
        <dbReference type="SAM" id="Phobius"/>
    </source>
</evidence>
<gene>
    <name evidence="3" type="ORF">AS888_02255</name>
</gene>
<feature type="transmembrane region" description="Helical" evidence="1">
    <location>
        <begin position="21"/>
        <end position="40"/>
    </location>
</feature>
<dbReference type="GO" id="GO:0004175">
    <property type="term" value="F:endopeptidase activity"/>
    <property type="evidence" value="ECO:0007669"/>
    <property type="project" value="UniProtKB-ARBA"/>
</dbReference>
<keyword evidence="1" id="KW-0812">Transmembrane</keyword>
<feature type="transmembrane region" description="Helical" evidence="1">
    <location>
        <begin position="168"/>
        <end position="186"/>
    </location>
</feature>
<dbReference type="Proteomes" id="UP000064189">
    <property type="component" value="Unassembled WGS sequence"/>
</dbReference>
<sequence>MKNKQAELIKQLTDKQLLQNLFLTQIILLTLAFFLGIILFEDRSAFFDLFNLNDLNILLIGVPAGALVVVLDIILMKVTPPSYQDDGGINERIFSHLPYSLIFVVATVVAVSEELLFRGVLQTHFGLLWTSIIFAAVHYRYLFNWFLFLNVLVLSFFIGFLYEWTDNIIVTIMAHFLIDFILGVLIRNKKQKELGKKGGDLNESSAKE</sequence>
<evidence type="ECO:0000313" key="4">
    <source>
        <dbReference type="Proteomes" id="UP000064189"/>
    </source>
</evidence>
<keyword evidence="4" id="KW-1185">Reference proteome</keyword>
<feature type="transmembrane region" description="Helical" evidence="1">
    <location>
        <begin position="55"/>
        <end position="75"/>
    </location>
</feature>
<accession>A0A120GMS6</accession>
<keyword evidence="1" id="KW-1133">Transmembrane helix</keyword>
<dbReference type="GO" id="GO:0080120">
    <property type="term" value="P:CAAX-box protein maturation"/>
    <property type="evidence" value="ECO:0007669"/>
    <property type="project" value="UniProtKB-ARBA"/>
</dbReference>
<reference evidence="3 4" key="1">
    <citation type="submission" date="2015-11" db="EMBL/GenBank/DDBJ databases">
        <title>Genome Sequence of Bacillus simplex strain VanAntwerpen2.</title>
        <authorList>
            <person name="Couger M.B."/>
        </authorList>
    </citation>
    <scope>NUCLEOTIDE SEQUENCE [LARGE SCALE GENOMIC DNA]</scope>
    <source>
        <strain evidence="3 4">VanAntwerpen02</strain>
    </source>
</reference>
<organism evidence="3 4">
    <name type="scientific">Peribacillus simplex</name>
    <dbReference type="NCBI Taxonomy" id="1478"/>
    <lineage>
        <taxon>Bacteria</taxon>
        <taxon>Bacillati</taxon>
        <taxon>Bacillota</taxon>
        <taxon>Bacilli</taxon>
        <taxon>Bacillales</taxon>
        <taxon>Bacillaceae</taxon>
        <taxon>Peribacillus</taxon>
    </lineage>
</organism>
<proteinExistence type="predicted"/>
<evidence type="ECO:0000313" key="3">
    <source>
        <dbReference type="EMBL" id="KWW11375.1"/>
    </source>
</evidence>
<dbReference type="InterPro" id="IPR003675">
    <property type="entry name" value="Rce1/LyrA-like_dom"/>
</dbReference>
<dbReference type="AlphaFoldDB" id="A0A120GMS6"/>
<keyword evidence="1" id="KW-0472">Membrane</keyword>
<feature type="transmembrane region" description="Helical" evidence="1">
    <location>
        <begin position="142"/>
        <end position="162"/>
    </location>
</feature>
<dbReference type="PANTHER" id="PTHR43592:SF15">
    <property type="entry name" value="CAAX AMINO TERMINAL PROTEASE FAMILY PROTEIN"/>
    <property type="match status" value="1"/>
</dbReference>